<organism evidence="2 3">
    <name type="scientific">Ilyodon furcidens</name>
    <name type="common">goldbreast splitfin</name>
    <dbReference type="NCBI Taxonomy" id="33524"/>
    <lineage>
        <taxon>Eukaryota</taxon>
        <taxon>Metazoa</taxon>
        <taxon>Chordata</taxon>
        <taxon>Craniata</taxon>
        <taxon>Vertebrata</taxon>
        <taxon>Euteleostomi</taxon>
        <taxon>Actinopterygii</taxon>
        <taxon>Neopterygii</taxon>
        <taxon>Teleostei</taxon>
        <taxon>Neoteleostei</taxon>
        <taxon>Acanthomorphata</taxon>
        <taxon>Ovalentaria</taxon>
        <taxon>Atherinomorphae</taxon>
        <taxon>Cyprinodontiformes</taxon>
        <taxon>Goodeidae</taxon>
        <taxon>Ilyodon</taxon>
    </lineage>
</organism>
<name>A0ABV0VIB0_9TELE</name>
<reference evidence="2 3" key="1">
    <citation type="submission" date="2021-06" db="EMBL/GenBank/DDBJ databases">
        <authorList>
            <person name="Palmer J.M."/>
        </authorList>
    </citation>
    <scope>NUCLEOTIDE SEQUENCE [LARGE SCALE GENOMIC DNA]</scope>
    <source>
        <strain evidence="3">if_2019</strain>
        <tissue evidence="2">Muscle</tissue>
    </source>
</reference>
<feature type="non-terminal residue" evidence="2">
    <location>
        <position position="232"/>
    </location>
</feature>
<dbReference type="PANTHER" id="PTHR45899">
    <property type="entry name" value="RHO GTPASE ACTIVATING PROTEIN AT 15B, ISOFORM C"/>
    <property type="match status" value="1"/>
</dbReference>
<gene>
    <name evidence="2" type="ORF">ILYODFUR_028253</name>
</gene>
<keyword evidence="3" id="KW-1185">Reference proteome</keyword>
<dbReference type="PANTHER" id="PTHR45899:SF5">
    <property type="entry name" value="ARF-GAP WITH RHO-GAP DOMAIN, ANK REPEAT AND PH DOMAIN-CONTAINING PROTEIN 1-LIKE"/>
    <property type="match status" value="1"/>
</dbReference>
<dbReference type="InterPro" id="IPR008936">
    <property type="entry name" value="Rho_GTPase_activation_prot"/>
</dbReference>
<dbReference type="Gene3D" id="1.10.555.10">
    <property type="entry name" value="Rho GTPase activation protein"/>
    <property type="match status" value="1"/>
</dbReference>
<dbReference type="Pfam" id="PF00620">
    <property type="entry name" value="RhoGAP"/>
    <property type="match status" value="1"/>
</dbReference>
<evidence type="ECO:0000313" key="3">
    <source>
        <dbReference type="Proteomes" id="UP001482620"/>
    </source>
</evidence>
<sequence length="232" mass="26152">MTSSSCGRSITLRFEEHQCCETWFKHLQKALVNQDSACNRPPGANQSPACLGLHSVIDAGIKGSVSPAIERCISHIMTYGLKVEGMYRRCGLASRVKELVKVLITSPNAAPLEADEQGVLDVGSALKQYIRDHQSLIPEGEQQQWLQAAVISEERSRFKEYRRLLRQLPADNRATLNVLFGHFYMVQVFSQFNKMSAHNLAVVLAPSIFHTMNKEMITLTRDFIIHHTLLFL</sequence>
<evidence type="ECO:0000259" key="1">
    <source>
        <dbReference type="PROSITE" id="PS50238"/>
    </source>
</evidence>
<dbReference type="InterPro" id="IPR000198">
    <property type="entry name" value="RhoGAP_dom"/>
</dbReference>
<dbReference type="Proteomes" id="UP001482620">
    <property type="component" value="Unassembled WGS sequence"/>
</dbReference>
<dbReference type="SMART" id="SM00324">
    <property type="entry name" value="RhoGAP"/>
    <property type="match status" value="1"/>
</dbReference>
<dbReference type="SUPFAM" id="SSF48350">
    <property type="entry name" value="GTPase activation domain, GAP"/>
    <property type="match status" value="1"/>
</dbReference>
<evidence type="ECO:0000313" key="2">
    <source>
        <dbReference type="EMBL" id="MEQ2256839.1"/>
    </source>
</evidence>
<feature type="domain" description="Rho-GAP" evidence="1">
    <location>
        <begin position="51"/>
        <end position="232"/>
    </location>
</feature>
<dbReference type="EMBL" id="JAHRIQ010108099">
    <property type="protein sequence ID" value="MEQ2256839.1"/>
    <property type="molecule type" value="Genomic_DNA"/>
</dbReference>
<proteinExistence type="predicted"/>
<comment type="caution">
    <text evidence="2">The sequence shown here is derived from an EMBL/GenBank/DDBJ whole genome shotgun (WGS) entry which is preliminary data.</text>
</comment>
<dbReference type="PROSITE" id="PS50238">
    <property type="entry name" value="RHOGAP"/>
    <property type="match status" value="1"/>
</dbReference>
<protein>
    <recommendedName>
        <fullName evidence="1">Rho-GAP domain-containing protein</fullName>
    </recommendedName>
</protein>
<dbReference type="InterPro" id="IPR052227">
    <property type="entry name" value="Arf-Rho-GAP_ANK-PH_domain"/>
</dbReference>
<accession>A0ABV0VIB0</accession>